<evidence type="ECO:0000313" key="9">
    <source>
        <dbReference type="Proteomes" id="UP000233524"/>
    </source>
</evidence>
<comment type="caution">
    <text evidence="8">The sequence shown here is derived from an EMBL/GenBank/DDBJ whole genome shotgun (WGS) entry which is preliminary data.</text>
</comment>
<dbReference type="PANTHER" id="PTHR48022:SF28">
    <property type="entry name" value="MAJOR FACILITATOR SUPERFAMILY (MFS) PROFILE DOMAIN-CONTAINING PROTEIN-RELATED"/>
    <property type="match status" value="1"/>
</dbReference>
<dbReference type="AlphaFoldDB" id="A0A2N3MXH3"/>
<dbReference type="PANTHER" id="PTHR48022">
    <property type="entry name" value="PLASTIDIC GLUCOSE TRANSPORTER 4"/>
    <property type="match status" value="1"/>
</dbReference>
<dbReference type="InterPro" id="IPR036259">
    <property type="entry name" value="MFS_trans_sf"/>
</dbReference>
<keyword evidence="3 6" id="KW-0812">Transmembrane</keyword>
<dbReference type="OrthoDB" id="6339427at2759"/>
<dbReference type="GO" id="GO:0016020">
    <property type="term" value="C:membrane"/>
    <property type="evidence" value="ECO:0007669"/>
    <property type="project" value="UniProtKB-SubCell"/>
</dbReference>
<dbReference type="EMBL" id="NLAX01001623">
    <property type="protein sequence ID" value="PKS04874.1"/>
    <property type="molecule type" value="Genomic_DNA"/>
</dbReference>
<proteinExistence type="inferred from homology"/>
<evidence type="ECO:0000256" key="3">
    <source>
        <dbReference type="ARBA" id="ARBA00022692"/>
    </source>
</evidence>
<gene>
    <name evidence="8" type="ORF">jhhlp_008238</name>
</gene>
<dbReference type="Pfam" id="PF00083">
    <property type="entry name" value="Sugar_tr"/>
    <property type="match status" value="1"/>
</dbReference>
<evidence type="ECO:0000256" key="5">
    <source>
        <dbReference type="ARBA" id="ARBA00023136"/>
    </source>
</evidence>
<keyword evidence="5 6" id="KW-0472">Membrane</keyword>
<evidence type="ECO:0000256" key="1">
    <source>
        <dbReference type="ARBA" id="ARBA00004141"/>
    </source>
</evidence>
<dbReference type="Gene3D" id="1.20.1250.20">
    <property type="entry name" value="MFS general substrate transporter like domains"/>
    <property type="match status" value="1"/>
</dbReference>
<dbReference type="SUPFAM" id="SSF103473">
    <property type="entry name" value="MFS general substrate transporter"/>
    <property type="match status" value="1"/>
</dbReference>
<dbReference type="Proteomes" id="UP000233524">
    <property type="component" value="Unassembled WGS sequence"/>
</dbReference>
<keyword evidence="9" id="KW-1185">Reference proteome</keyword>
<dbReference type="InterPro" id="IPR005828">
    <property type="entry name" value="MFS_sugar_transport-like"/>
</dbReference>
<comment type="similarity">
    <text evidence="2">Belongs to the major facilitator superfamily. Sugar transporter (TC 2.A.1.1) family.</text>
</comment>
<dbReference type="InterPro" id="IPR020846">
    <property type="entry name" value="MFS_dom"/>
</dbReference>
<dbReference type="GO" id="GO:0005351">
    <property type="term" value="F:carbohydrate:proton symporter activity"/>
    <property type="evidence" value="ECO:0007669"/>
    <property type="project" value="TreeGrafter"/>
</dbReference>
<dbReference type="InterPro" id="IPR050360">
    <property type="entry name" value="MFS_Sugar_Transporters"/>
</dbReference>
<evidence type="ECO:0000256" key="2">
    <source>
        <dbReference type="ARBA" id="ARBA00010992"/>
    </source>
</evidence>
<accession>A0A2N3MXH3</accession>
<feature type="transmembrane region" description="Helical" evidence="6">
    <location>
        <begin position="34"/>
        <end position="53"/>
    </location>
</feature>
<sequence length="102" mass="10771">MLGTINAIYEIGCFVGAINVVLVGERLGRRKCRFISAILIAVGAVVQATAAHMPQMIVGRIGNGFNTATTPLWMSELSLAKSRGRIVTAEGSCIAFFIVATS</sequence>
<evidence type="ECO:0000256" key="4">
    <source>
        <dbReference type="ARBA" id="ARBA00022989"/>
    </source>
</evidence>
<reference evidence="8 9" key="1">
    <citation type="journal article" date="2017" name="G3 (Bethesda)">
        <title>First Draft Genome Sequence of the Pathogenic Fungus Lomentospora prolificans (Formerly Scedosporium prolificans).</title>
        <authorList>
            <person name="Luo R."/>
            <person name="Zimin A."/>
            <person name="Workman R."/>
            <person name="Fan Y."/>
            <person name="Pertea G."/>
            <person name="Grossman N."/>
            <person name="Wear M.P."/>
            <person name="Jia B."/>
            <person name="Miller H."/>
            <person name="Casadevall A."/>
            <person name="Timp W."/>
            <person name="Zhang S.X."/>
            <person name="Salzberg S.L."/>
        </authorList>
    </citation>
    <scope>NUCLEOTIDE SEQUENCE [LARGE SCALE GENOMIC DNA]</scope>
    <source>
        <strain evidence="8 9">JHH-5317</strain>
    </source>
</reference>
<comment type="subcellular location">
    <subcellularLocation>
        <location evidence="1">Membrane</location>
        <topology evidence="1">Multi-pass membrane protein</topology>
    </subcellularLocation>
</comment>
<name>A0A2N3MXH3_9PEZI</name>
<keyword evidence="4 6" id="KW-1133">Transmembrane helix</keyword>
<dbReference type="PROSITE" id="PS50850">
    <property type="entry name" value="MFS"/>
    <property type="match status" value="1"/>
</dbReference>
<dbReference type="VEuPathDB" id="FungiDB:jhhlp_008238"/>
<protein>
    <recommendedName>
        <fullName evidence="7">Major facilitator superfamily (MFS) profile domain-containing protein</fullName>
    </recommendedName>
</protein>
<evidence type="ECO:0000259" key="7">
    <source>
        <dbReference type="PROSITE" id="PS50850"/>
    </source>
</evidence>
<feature type="transmembrane region" description="Helical" evidence="6">
    <location>
        <begin position="6"/>
        <end position="22"/>
    </location>
</feature>
<evidence type="ECO:0000313" key="8">
    <source>
        <dbReference type="EMBL" id="PKS04874.1"/>
    </source>
</evidence>
<organism evidence="8 9">
    <name type="scientific">Lomentospora prolificans</name>
    <dbReference type="NCBI Taxonomy" id="41688"/>
    <lineage>
        <taxon>Eukaryota</taxon>
        <taxon>Fungi</taxon>
        <taxon>Dikarya</taxon>
        <taxon>Ascomycota</taxon>
        <taxon>Pezizomycotina</taxon>
        <taxon>Sordariomycetes</taxon>
        <taxon>Hypocreomycetidae</taxon>
        <taxon>Microascales</taxon>
        <taxon>Microascaceae</taxon>
        <taxon>Lomentospora</taxon>
    </lineage>
</organism>
<feature type="domain" description="Major facilitator superfamily (MFS) profile" evidence="7">
    <location>
        <begin position="1"/>
        <end position="102"/>
    </location>
</feature>
<dbReference type="InParanoid" id="A0A2N3MXH3"/>
<evidence type="ECO:0000256" key="6">
    <source>
        <dbReference type="SAM" id="Phobius"/>
    </source>
</evidence>